<dbReference type="InterPro" id="IPR027417">
    <property type="entry name" value="P-loop_NTPase"/>
</dbReference>
<dbReference type="InterPro" id="IPR052752">
    <property type="entry name" value="NACHT-WD_repeat"/>
</dbReference>
<reference evidence="9" key="1">
    <citation type="submission" date="2016-11" db="UniProtKB">
        <authorList>
            <consortium name="WormBaseParasite"/>
        </authorList>
    </citation>
    <scope>IDENTIFICATION</scope>
</reference>
<dbReference type="PANTHER" id="PTHR19871">
    <property type="entry name" value="BETA TRANSDUCIN-RELATED PROTEIN"/>
    <property type="match status" value="1"/>
</dbReference>
<dbReference type="Pfam" id="PF23586">
    <property type="entry name" value="Beta-prop_NWD2_C"/>
    <property type="match status" value="1"/>
</dbReference>
<dbReference type="InterPro" id="IPR015943">
    <property type="entry name" value="WD40/YVTN_repeat-like_dom_sf"/>
</dbReference>
<feature type="compositionally biased region" description="Low complexity" evidence="4">
    <location>
        <begin position="993"/>
        <end position="1011"/>
    </location>
</feature>
<dbReference type="SUPFAM" id="SSF52540">
    <property type="entry name" value="P-loop containing nucleoside triphosphate hydrolases"/>
    <property type="match status" value="1"/>
</dbReference>
<keyword evidence="8" id="KW-1185">Reference proteome</keyword>
<name>A0A1I8II55_9PLAT</name>
<feature type="domain" description="Orc1-like AAA ATPase" evidence="5">
    <location>
        <begin position="329"/>
        <end position="476"/>
    </location>
</feature>
<proteinExistence type="predicted"/>
<sequence length="2835" mass="310556">VDSGLGGTASARLLRRLLRGCDLRRLPQLPSRVVRIFTSSTFTDTAAERNALMEHTYPRLKEFCREKHGLDTATGRYPALVDAREFEAILEFHRARDSPEAVASLSRWYLRDENSVPPVYVLQPVSSVLVHFASKGFQRLMEAHQNEWWATMAYLQRLLRSAADALCRDGVFSQEQRHNFFMSVTERENLHGILTAKNCHLHCLAFIRHLEGINLANAAAARGFIDMAAGGDGVDEEAQLLMQRLRDRSIPACLPAAAIAEFRQPWIDPAGICEATHSEYIGEFCESFYQRTAQLIDLGAERNKLPSNDPTLAEVLHHMHLCNRLCQNFHGREAELRALAAYCSDGGNRRPFRIEGDPGCGKTALMARACAMAPTGWQGAAATASSASSCVSLAPRRPAAPCPACWPASTATSATCWTYRRQRQPQSSNRSEEPLRLAQRFRQLLDSVGRRQGRPRLLLLLLDGLEELSEAEAALAWMPDHLPPGVKIVASALAGAPACRHPLPAANRLSLGPLGADAAARALDGWLAAEGRRLSEPLFVRLLLGEARRFRSYEAVAELPLATEAAIDRLLQSVEARHGRLLVSRALSLITASRSGLSEAELEDLLSLDDEVLNDVFQYHLPPVRRLPPLLWSRVRAELPGLLTEAEADGALVLRWHHRQFRSACERRYLRNVNFLADVHDALADYFLGRWAGVPKPFRHSELQCQRFGITAEAAESRSDRRVAPQPLELRDSAGRLSRYNLRKLGQLPHHLLRANRQAELRSECLFNYDFLHAKVAACPLRHLLADLQEALEATGGEPKSPRCRVLLRASGADRTAFCPRNFAGEDRELLLLRECLRLSASAVSGHPDMLAAQLIGRLLPFTDRHPALRRLLLDCRVRSVVHCALVPAHQWLPAPCGPLEHSLEGHQFAPCGVAVSPDGSQLASLSSALLQWDLRSGELLRRLPVPGLQGLCVAMRASGDRFALFAPDVGPVGGAGRMPHAATPLPRQLQVRGGHQQRPGGGRPLLRGPPALLGDAAGRRRATAGVDAAKDCYALFSARRWAVLDWESDRRLAAGDLRSLGCGPDEQLLRLRLPAESGGRCGFIAVFRVGGGRQLRLRDGFGRWQRHLDVGSCAAFSEDLLRAYAATPGHGQTVRLLERPDADSEFSTACELDCRDCQQQQQPHSLLVSPCGGLLAALWPTEFAVWHLRQAEKRRVCGRLPEGLRCLPGRDPTRACAAFSPDRRLLLAPVRHLLLVFSCATGACIKRLDGHFGRILAVEAVAAGNRAVTAAMDRTLKVWDLDAVTARQFPLPRADYPIEAARVSLDGAIALTWGRGGATVWDVSAGCRLLHRLPCAGAAAAAAGASAAAVRHAALRPDGSIAAVAEVRRLAVWSCREGRLLLELPVSEPSALVFSPDGGLFVVVDRLRLRCLSVAEPLCSQPLWQADLPQKETPLEPSFWPDAVGSGCQMALALLLPLLVSGQQLVLRLLEPRTGAICETVRPRLSGSAGPQSVARPLSGWPGCLAVSLDARQTLVLDFRTGRALRSFPDWDGIATLDGHRGLAAPAAGGLRLLELRQPAGDPPAWLLRRSPADGVGSVGISALTPDGGHALHYRAARGSLRLVRLADRALLAEFRLPAELMALACLADSSGALCGCADGSLTLLLLPSLDSSLPDAAGEAETHENSVAADQFDVEEQLGAPPAPFLGAALRAVWFACRLRCWRPMVHATAVKQAAHLLGPNGRTTRLDWILCPSAIRSRLRKVVNIRPSCVRSDHSLLACDIDCRWKKFKAGPPHPLWADLRNPDTRSAFIEKLQNATPALNESADAFTRAVEKAASILLERKPHKPKALWDSDEEISIARKPQSLAKTAETARAQLRDTHARRTEAFVQEAVAEIQLATDNCWHTAAWRAINRLTGRKQRANAAVGAESILHRKALLATHYLSVLNAPSPSADLLPIENFTLAEPSTFNSGPLTAYEVNPECSRPCASTLRVDLDNQRGIALECTLAKLLNAILRNRLLPGLNQMILSLQMGFRPGHSTTEQPFEQSSRPVKLTKELCQLSLWTSAKLLTQCAGARSRGCSSTDFRYLGSLVMSPDSIIADRRSQAWRAAHLLREVSFSLAANDDLKMRLFRPAVGPIFLYGLEAVPMTDSRGLEPWTLPTDRCCGSRRRRLMLVGHCLYSYGRGEQNPLALTLLQQPTERLRRGQGRRTATLTAHCGMSSQQQVTKTCLRCQNSCIAAWAKFCGKCRCTDEFPIECQVCGGGAKIKACQHSPFESWRKVCSAADCNEQIKIDDKYCCVCGARCNFCVDLPVSTGAVCTSLPASASGDGFSSHAHSIASKRSLDSTNSSQSPDKFEVSTIKKLRAEEVVNRAHEKNQDPPSDAEKNQDPPSDAEKNQDPPSDAEKNQAAPSDAEKNQDPPSDAEKNQAAQAMQRRMTEGMNSQQCQRKRSPMTIIRTVGNLIQGSEAADQALMIRSSPANQITEAVRLHLNDRVQRLDVARGTGQRQPQQLSYEEHILIKAVRYLLQQYHPINRDLSPEQQWQQWTKNLELLHFATVAKAAPFFHGPHSFKLEEISALLDRILPPETPCDSMLSGLAQLPKDLPESAKAWYSGMISSDSEFKPEYLLLLPAYHILQYGEELHSSDRIPLRQAFLDLLKSRGAPVYSIAPDAVPAGRSTHPALLRRAFMDLRLFDTDLEPSDWLPASNKLALIGYNLAQPPPGTIKFGFEASLPDKHSAFCNFYNTLTAQLQSGAFPQPELELCLELHCQTFKIFCSCVSDKGRNPLSKHSKRPADTISCLLAAVNLTIVLCSATSDGVEAAGGASGVPVVEQLSLLEKQVFRSEDKGDPRTI</sequence>
<dbReference type="PROSITE" id="PS00678">
    <property type="entry name" value="WD_REPEATS_1"/>
    <property type="match status" value="1"/>
</dbReference>
<evidence type="ECO:0000256" key="1">
    <source>
        <dbReference type="ARBA" id="ARBA00022574"/>
    </source>
</evidence>
<feature type="domain" description="NWD1/2-like winged helix-turn-helix" evidence="7">
    <location>
        <begin position="566"/>
        <end position="674"/>
    </location>
</feature>
<dbReference type="Gene3D" id="1.25.40.370">
    <property type="match status" value="1"/>
</dbReference>
<feature type="region of interest" description="Disordered" evidence="4">
    <location>
        <begin position="992"/>
        <end position="1011"/>
    </location>
</feature>
<evidence type="ECO:0000259" key="6">
    <source>
        <dbReference type="Pfam" id="PF23586"/>
    </source>
</evidence>
<dbReference type="InterPro" id="IPR001680">
    <property type="entry name" value="WD40_rpt"/>
</dbReference>
<dbReference type="Gene3D" id="2.130.10.10">
    <property type="entry name" value="YVTN repeat-like/Quinoprotein amine dehydrogenase"/>
    <property type="match status" value="2"/>
</dbReference>
<dbReference type="InterPro" id="IPR041664">
    <property type="entry name" value="AAA_16"/>
</dbReference>
<dbReference type="PANTHER" id="PTHR19871:SF28">
    <property type="entry name" value="AAA+ ATPASE DOMAIN-CONTAINING PROTEIN"/>
    <property type="match status" value="1"/>
</dbReference>
<dbReference type="PROSITE" id="PS50082">
    <property type="entry name" value="WD_REPEATS_2"/>
    <property type="match status" value="1"/>
</dbReference>
<organism evidence="8 9">
    <name type="scientific">Macrostomum lignano</name>
    <dbReference type="NCBI Taxonomy" id="282301"/>
    <lineage>
        <taxon>Eukaryota</taxon>
        <taxon>Metazoa</taxon>
        <taxon>Spiralia</taxon>
        <taxon>Lophotrochozoa</taxon>
        <taxon>Platyhelminthes</taxon>
        <taxon>Rhabditophora</taxon>
        <taxon>Macrostomorpha</taxon>
        <taxon>Macrostomida</taxon>
        <taxon>Macrostomidae</taxon>
        <taxon>Macrostomum</taxon>
    </lineage>
</organism>
<keyword evidence="2" id="KW-0677">Repeat</keyword>
<feature type="compositionally biased region" description="Basic and acidic residues" evidence="4">
    <location>
        <begin position="2346"/>
        <end position="2388"/>
    </location>
</feature>
<evidence type="ECO:0000259" key="7">
    <source>
        <dbReference type="Pfam" id="PF25469"/>
    </source>
</evidence>
<dbReference type="Pfam" id="PF00400">
    <property type="entry name" value="WD40"/>
    <property type="match status" value="1"/>
</dbReference>
<dbReference type="InterPro" id="IPR011047">
    <property type="entry name" value="Quinoprotein_ADH-like_sf"/>
</dbReference>
<evidence type="ECO:0000256" key="2">
    <source>
        <dbReference type="ARBA" id="ARBA00022737"/>
    </source>
</evidence>
<dbReference type="Pfam" id="PF25469">
    <property type="entry name" value="WHD_NWD1"/>
    <property type="match status" value="1"/>
</dbReference>
<evidence type="ECO:0000313" key="8">
    <source>
        <dbReference type="Proteomes" id="UP000095280"/>
    </source>
</evidence>
<dbReference type="InterPro" id="IPR019775">
    <property type="entry name" value="WD40_repeat_CS"/>
</dbReference>
<dbReference type="InterPro" id="IPR057588">
    <property type="entry name" value="NWD1/2-like_WH"/>
</dbReference>
<dbReference type="Proteomes" id="UP000095280">
    <property type="component" value="Unplaced"/>
</dbReference>
<dbReference type="WBParaSite" id="maker-uti_cns_0012575-snap-gene-0.2-mRNA-1">
    <property type="protein sequence ID" value="maker-uti_cns_0012575-snap-gene-0.2-mRNA-1"/>
    <property type="gene ID" value="maker-uti_cns_0012575-snap-gene-0.2"/>
</dbReference>
<dbReference type="InterPro" id="IPR056534">
    <property type="entry name" value="Beta-prop_NWD2_C"/>
</dbReference>
<feature type="region of interest" description="Disordered" evidence="4">
    <location>
        <begin position="2324"/>
        <end position="2431"/>
    </location>
</feature>
<dbReference type="SUPFAM" id="SSF50998">
    <property type="entry name" value="Quinoprotein alcohol dehydrogenase-like"/>
    <property type="match status" value="1"/>
</dbReference>
<dbReference type="InterPro" id="IPR036322">
    <property type="entry name" value="WD40_repeat_dom_sf"/>
</dbReference>
<feature type="domain" description="NWD2 C-terminal beta-propeller" evidence="6">
    <location>
        <begin position="1291"/>
        <end position="1647"/>
    </location>
</feature>
<feature type="compositionally biased region" description="Basic and acidic residues" evidence="4">
    <location>
        <begin position="2395"/>
        <end position="2408"/>
    </location>
</feature>
<protein>
    <submittedName>
        <fullName evidence="9">WD_REPEATS_REGION domain-containing protein</fullName>
    </submittedName>
</protein>
<accession>A0A1I8II55</accession>
<dbReference type="SMART" id="SM00320">
    <property type="entry name" value="WD40"/>
    <property type="match status" value="2"/>
</dbReference>
<feature type="repeat" description="WD" evidence="3">
    <location>
        <begin position="1249"/>
        <end position="1283"/>
    </location>
</feature>
<dbReference type="SUPFAM" id="SSF50978">
    <property type="entry name" value="WD40 repeat-like"/>
    <property type="match status" value="1"/>
</dbReference>
<evidence type="ECO:0000259" key="5">
    <source>
        <dbReference type="Pfam" id="PF13191"/>
    </source>
</evidence>
<evidence type="ECO:0000256" key="4">
    <source>
        <dbReference type="SAM" id="MobiDB-lite"/>
    </source>
</evidence>
<evidence type="ECO:0000313" key="9">
    <source>
        <dbReference type="WBParaSite" id="maker-uti_cns_0012575-snap-gene-0.2-mRNA-1"/>
    </source>
</evidence>
<dbReference type="PROSITE" id="PS50294">
    <property type="entry name" value="WD_REPEATS_REGION"/>
    <property type="match status" value="1"/>
</dbReference>
<dbReference type="Pfam" id="PF13191">
    <property type="entry name" value="AAA_16"/>
    <property type="match status" value="1"/>
</dbReference>
<evidence type="ECO:0000256" key="3">
    <source>
        <dbReference type="PROSITE-ProRule" id="PRU00221"/>
    </source>
</evidence>
<keyword evidence="1 3" id="KW-0853">WD repeat</keyword>